<dbReference type="InterPro" id="IPR018988">
    <property type="entry name" value="DUF2000"/>
</dbReference>
<organism evidence="1 2">
    <name type="scientific">Erwinia pyri</name>
    <dbReference type="NCBI Taxonomy" id="3062598"/>
    <lineage>
        <taxon>Bacteria</taxon>
        <taxon>Pseudomonadati</taxon>
        <taxon>Pseudomonadota</taxon>
        <taxon>Gammaproteobacteria</taxon>
        <taxon>Enterobacterales</taxon>
        <taxon>Erwiniaceae</taxon>
        <taxon>Erwinia</taxon>
    </lineage>
</organism>
<reference evidence="1 2" key="1">
    <citation type="submission" date="2023-07" db="EMBL/GenBank/DDBJ databases">
        <title>Pathogenic bacteria of pear tree diseases.</title>
        <authorList>
            <person name="Zhang Z."/>
            <person name="He L."/>
            <person name="Huang R."/>
        </authorList>
    </citation>
    <scope>NUCLEOTIDE SEQUENCE [LARGE SCALE GENOMIC DNA]</scope>
    <source>
        <strain evidence="1 2">DE2</strain>
    </source>
</reference>
<dbReference type="InterPro" id="IPR017021">
    <property type="entry name" value="UCP033763"/>
</dbReference>
<evidence type="ECO:0000313" key="1">
    <source>
        <dbReference type="EMBL" id="WLS77516.1"/>
    </source>
</evidence>
<proteinExistence type="predicted"/>
<dbReference type="Gene3D" id="3.40.1490.10">
    <property type="entry name" value="Bit1"/>
    <property type="match status" value="1"/>
</dbReference>
<dbReference type="Pfam" id="PF09391">
    <property type="entry name" value="DUF2000"/>
    <property type="match status" value="1"/>
</dbReference>
<sequence>MNDLRCVVILNSGLPVGKAVNAAAVISLTLGQRHPGFVGPQLVDGSGQSHPGLIPVGIPILAASNEQLAMLVNECRERAFDAILFPVEGQMTVDYAAFSEAVRQIPTSDLQHLGLGIVGEKKALRKLTAKLKLFG</sequence>
<dbReference type="AlphaFoldDB" id="A0AA50DFV2"/>
<gene>
    <name evidence="1" type="ORF">Q3V30_13600</name>
</gene>
<dbReference type="KEGG" id="epi:Q3V30_13600"/>
<evidence type="ECO:0000313" key="2">
    <source>
        <dbReference type="Proteomes" id="UP001228139"/>
    </source>
</evidence>
<dbReference type="PIRSF" id="PIRSF033736">
    <property type="entry name" value="UCP033763"/>
    <property type="match status" value="1"/>
</dbReference>
<dbReference type="EMBL" id="CP132353">
    <property type="protein sequence ID" value="WLS77516.1"/>
    <property type="molecule type" value="Genomic_DNA"/>
</dbReference>
<accession>A0AA50DFV2</accession>
<dbReference type="Proteomes" id="UP001228139">
    <property type="component" value="Chromosome"/>
</dbReference>
<name>A0AA50DFV2_9GAMM</name>
<dbReference type="SUPFAM" id="SSF102462">
    <property type="entry name" value="Peptidyl-tRNA hydrolase II"/>
    <property type="match status" value="1"/>
</dbReference>
<dbReference type="RefSeq" id="WP_306206504.1">
    <property type="nucleotide sequence ID" value="NZ_CP132353.1"/>
</dbReference>
<keyword evidence="2" id="KW-1185">Reference proteome</keyword>
<dbReference type="InterPro" id="IPR023476">
    <property type="entry name" value="Pep_tRNA_hydro_II_dom_sf"/>
</dbReference>
<protein>
    <submittedName>
        <fullName evidence="1">DUF2000 domain-containing protein</fullName>
    </submittedName>
</protein>